<dbReference type="InterPro" id="IPR020958">
    <property type="entry name" value="DUF3686"/>
</dbReference>
<dbReference type="InterPro" id="IPR003959">
    <property type="entry name" value="ATPase_AAA_core"/>
</dbReference>
<evidence type="ECO:0000259" key="3">
    <source>
        <dbReference type="Pfam" id="PF25472"/>
    </source>
</evidence>
<evidence type="ECO:0000259" key="2">
    <source>
        <dbReference type="Pfam" id="PF12458"/>
    </source>
</evidence>
<name>A0A7W7I7B6_9ACTN</name>
<dbReference type="EMBL" id="JACHNH010000001">
    <property type="protein sequence ID" value="MBB4767463.1"/>
    <property type="molecule type" value="Genomic_DNA"/>
</dbReference>
<dbReference type="InterPro" id="IPR027417">
    <property type="entry name" value="P-loop_NTPase"/>
</dbReference>
<feature type="domain" description="DUF3686" evidence="2">
    <location>
        <begin position="28"/>
        <end position="474"/>
    </location>
</feature>
<evidence type="ECO:0008006" key="6">
    <source>
        <dbReference type="Google" id="ProtNLM"/>
    </source>
</evidence>
<comment type="caution">
    <text evidence="4">The sequence shown here is derived from an EMBL/GenBank/DDBJ whole genome shotgun (WGS) entry which is preliminary data.</text>
</comment>
<evidence type="ECO:0000313" key="5">
    <source>
        <dbReference type="Proteomes" id="UP000578112"/>
    </source>
</evidence>
<dbReference type="GO" id="GO:0005524">
    <property type="term" value="F:ATP binding"/>
    <property type="evidence" value="ECO:0007669"/>
    <property type="project" value="InterPro"/>
</dbReference>
<evidence type="ECO:0000259" key="1">
    <source>
        <dbReference type="Pfam" id="PF00004"/>
    </source>
</evidence>
<keyword evidence="5" id="KW-1185">Reference proteome</keyword>
<accession>A0A7W7I7B6</accession>
<reference evidence="4 5" key="1">
    <citation type="submission" date="2020-08" db="EMBL/GenBank/DDBJ databases">
        <title>Sequencing the genomes of 1000 actinobacteria strains.</title>
        <authorList>
            <person name="Klenk H.-P."/>
        </authorList>
    </citation>
    <scope>NUCLEOTIDE SEQUENCE [LARGE SCALE GENOMIC DNA]</scope>
    <source>
        <strain evidence="4 5">DSM 43149</strain>
    </source>
</reference>
<dbReference type="SUPFAM" id="SSF52540">
    <property type="entry name" value="P-loop containing nucleoside triphosphate hydrolases"/>
    <property type="match status" value="1"/>
</dbReference>
<proteinExistence type="predicted"/>
<evidence type="ECO:0000313" key="4">
    <source>
        <dbReference type="EMBL" id="MBB4767463.1"/>
    </source>
</evidence>
<feature type="domain" description="ATPase AAA-type core" evidence="1">
    <location>
        <begin position="1259"/>
        <end position="1335"/>
    </location>
</feature>
<sequence length="1622" mass="176312">MTAVLDAGALDAGTYEVLRGRLGSQAKELAERAEELNARRVETFGGQQMRLLGAERIRTENNCVPRDIVQVGGAMLFGYNVFIGLKTETAVSDVFAVHGFGRDGDAFRFDAAAALPGLLDDPGFQRDFAELYRYYRETHLLQLRRLEGMVLAVFQTGARVDDLKVLRWKVGADGVSYVDSRGERDHVFPPSHDFEWVPTTREHHVLGRHPHVTIEDEVFVETVGGNLTVKVENNTEDGEGVYSEPVDEPLQSLADAEIAYARIGPLILLRVLPYKETRQRYLVFNTRTRDVRRLDGIGQSCQRLPEDQGVIFPGGYYLATGVAKTFDADVADLEFERAVRSVNGEDVLYVFHARAAGRYLLLPYNVIRKEVATPIACHGYSLFDDGTLIAFRHLTDEPSRVHPMQVWQTPYVSDTYAATQPVGSGPLDRVGNADLVRGIADALSVARMVDEMTPSAAVFEAIIAACTRLFDHYHWLGERDLGDLRTPLSEVRATAEQVLDEYESVQALTAQATAAVDEAGAATASLIRRARGEVPTTTDAWIGQLATLRQAQGRIVTLRELRYVDLARLDGLERDLSAEVESTARRAVEFLQREDAFAGYQQSVEQLVADAAGIATVAEAAPVAQRLTDQADGLQVVTDVVGGLDIADATVRVAILERIGEVLGGVNRARATLDSRRRELAAVEGRAAFAAEFALLGQSVTAGLAAADTPEHSDEQVAKLMLQVEALESRFGDFDDFIDQLSAKRSEVYEAFAARRQALLDDRARRADRLVDSAQRTLASVQRRVAGLATLDEVNTYFATDPMVGKLRSVAGELRTLGDTVRAEELDGRVKAARQEAGRSLRDRLDLYGDGGATIRLGRHTFAVNTQAIDLTLVPDGPDLAFAVTGTDYRAPVRDASFAATRPFWNQTVVSETPSVYRGEHLAAALLADDPAGVAAAAAGGTLIDVVRRAAEARYDEGYERGVHDADAALILEALVRLSAAAGLLRYPGPVRAEAQLFWAFGEGDKQAWARRASSLVRAREMFGSAGSALPELCAELSAAAGADPLVGEYLVEELASTPAGFVTGAGARTLVERFHRALGSGPAAAARDYADDLRALAGDLGARRQLVTAWLTAFLAAQPGAGAAEDLAEAVALELTGSSLTRHDSAAALTATVGGLLGAHPRIVDRAIELRLDEVLTRTGEFRAVAVPAYRAYQKQRTALAAAERDRLRLDEFKPGVMSAFVRNRLLDEVYLPLIGDNLARQLGAAGDAKRTDQSGLLLLISPPGYGKTTLMEYVANRLGLVFVKVNGPALGHDVTSLDPEQAPNATARQEVEKISFALELGNNVLLYLDDIQHTSPELLQKFISLCDAQRRMEGVWEGGTRTYDMRGKRFAVCMAGNPYTESGQRFRIPDMLANRADVWNLGDVLAGRDDVFEMSYLENALTSNTVLAPLSSRDRADLPLLVRLAEGDESVRPDRLSHPYSATELEQVLSVLRKMRRVQRIVLNNNRAYIASAGQADAGRTEPPFKLQGSYRNMNKLAERIVPVMNDAELETVVDDHYRGEAQTLTTGAEANLLKLAELRGRLTPQQAERWAEVKAAYVRDQALGGATDDPMSRAVGAVGLLADRVAGVEKAIGKLGPES</sequence>
<dbReference type="GO" id="GO:0016887">
    <property type="term" value="F:ATP hydrolysis activity"/>
    <property type="evidence" value="ECO:0007669"/>
    <property type="project" value="InterPro"/>
</dbReference>
<dbReference type="Pfam" id="PF25472">
    <property type="entry name" value="DUF7902"/>
    <property type="match status" value="1"/>
</dbReference>
<dbReference type="Proteomes" id="UP000578112">
    <property type="component" value="Unassembled WGS sequence"/>
</dbReference>
<dbReference type="InterPro" id="IPR057224">
    <property type="entry name" value="DUF7902"/>
</dbReference>
<dbReference type="Pfam" id="PF00004">
    <property type="entry name" value="AAA"/>
    <property type="match status" value="1"/>
</dbReference>
<dbReference type="RefSeq" id="WP_184998472.1">
    <property type="nucleotide sequence ID" value="NZ_BOMK01000076.1"/>
</dbReference>
<dbReference type="Gene3D" id="3.40.50.300">
    <property type="entry name" value="P-loop containing nucleotide triphosphate hydrolases"/>
    <property type="match status" value="1"/>
</dbReference>
<feature type="domain" description="DUF7902" evidence="3">
    <location>
        <begin position="595"/>
        <end position="679"/>
    </location>
</feature>
<organism evidence="4 5">
    <name type="scientific">Actinoplanes digitatis</name>
    <dbReference type="NCBI Taxonomy" id="1868"/>
    <lineage>
        <taxon>Bacteria</taxon>
        <taxon>Bacillati</taxon>
        <taxon>Actinomycetota</taxon>
        <taxon>Actinomycetes</taxon>
        <taxon>Micromonosporales</taxon>
        <taxon>Micromonosporaceae</taxon>
        <taxon>Actinoplanes</taxon>
    </lineage>
</organism>
<protein>
    <recommendedName>
        <fullName evidence="6">DNA repair ATPase</fullName>
    </recommendedName>
</protein>
<gene>
    <name evidence="4" type="ORF">BJ971_008019</name>
</gene>
<dbReference type="Pfam" id="PF12458">
    <property type="entry name" value="DUF3686"/>
    <property type="match status" value="1"/>
</dbReference>